<reference evidence="1 2" key="1">
    <citation type="journal article" date="2011" name="Biochem. Biophys. Res. Commun.">
        <title>Increased number of Arginine-based salt bridges contributes to the thermotolerance of thermotolerant acetic acid bacteria, Acetobacter tropicalis SKU1100.</title>
        <authorList>
            <person name="Matsutani M."/>
            <person name="Hirakawa H."/>
            <person name="Nishikura M."/>
            <person name="Soemphol W."/>
            <person name="Ali I.A.I."/>
            <person name="Yakushi T."/>
            <person name="Matsushita K."/>
        </authorList>
    </citation>
    <scope>NUCLEOTIDE SEQUENCE [LARGE SCALE GENOMIC DNA]</scope>
    <source>
        <strain evidence="1 2">NBRC 101654</strain>
    </source>
</reference>
<gene>
    <name evidence="1" type="ORF">ATPR_1028</name>
</gene>
<protein>
    <submittedName>
        <fullName evidence="1">Uncharacterized protein</fullName>
    </submittedName>
</protein>
<proteinExistence type="predicted"/>
<accession>F7VCC9</accession>
<sequence length="122" mass="12932">MPEHIPLYRSADAQTGFCACHIRQPLQQQAARTQRTNLHQGGICVGKGVPLEGQIINGVGQCGQLQHKQHAGGATQNDGSHQPACGTACQTCGLPVCVLLCAHRENLVTTESAAKDAQHLMN</sequence>
<dbReference type="Proteomes" id="UP000004319">
    <property type="component" value="Unassembled WGS sequence"/>
</dbReference>
<comment type="caution">
    <text evidence="1">The sequence shown here is derived from an EMBL/GenBank/DDBJ whole genome shotgun (WGS) entry which is preliminary data.</text>
</comment>
<evidence type="ECO:0000313" key="2">
    <source>
        <dbReference type="Proteomes" id="UP000004319"/>
    </source>
</evidence>
<dbReference type="EMBL" id="BABS01000021">
    <property type="protein sequence ID" value="GAA08024.1"/>
    <property type="molecule type" value="Genomic_DNA"/>
</dbReference>
<dbReference type="AlphaFoldDB" id="F7VCC9"/>
<name>F7VCC9_9PROT</name>
<evidence type="ECO:0000313" key="1">
    <source>
        <dbReference type="EMBL" id="GAA08024.1"/>
    </source>
</evidence>
<organism evidence="1 2">
    <name type="scientific">Acetobacter tropicalis NBRC 101654</name>
    <dbReference type="NCBI Taxonomy" id="749388"/>
    <lineage>
        <taxon>Bacteria</taxon>
        <taxon>Pseudomonadati</taxon>
        <taxon>Pseudomonadota</taxon>
        <taxon>Alphaproteobacteria</taxon>
        <taxon>Acetobacterales</taxon>
        <taxon>Acetobacteraceae</taxon>
        <taxon>Acetobacter</taxon>
    </lineage>
</organism>